<proteinExistence type="predicted"/>
<dbReference type="RefSeq" id="WP_183364463.1">
    <property type="nucleotide sequence ID" value="NZ_JACIEZ010000001.1"/>
</dbReference>
<organism evidence="1 2">
    <name type="scientific">Gellertiella hungarica</name>
    <dbReference type="NCBI Taxonomy" id="1572859"/>
    <lineage>
        <taxon>Bacteria</taxon>
        <taxon>Pseudomonadati</taxon>
        <taxon>Pseudomonadota</taxon>
        <taxon>Alphaproteobacteria</taxon>
        <taxon>Hyphomicrobiales</taxon>
        <taxon>Rhizobiaceae</taxon>
        <taxon>Gellertiella</taxon>
    </lineage>
</organism>
<accession>A0A7W6J1W0</accession>
<evidence type="ECO:0000313" key="1">
    <source>
        <dbReference type="EMBL" id="MBB4063266.1"/>
    </source>
</evidence>
<protein>
    <submittedName>
        <fullName evidence="1">Uncharacterized protein</fullName>
    </submittedName>
</protein>
<gene>
    <name evidence="1" type="ORF">GGR23_000427</name>
</gene>
<sequence length="91" mass="10305">MFEVGKKYRVVTLETGQDDDGKSITYESSIVCEVGAVDGTLVKFLGHDYSKPSPFDQFDDDIDRNRPRDETIINTAGLFFVRAELQHDSEE</sequence>
<dbReference type="AlphaFoldDB" id="A0A7W6J1W0"/>
<comment type="caution">
    <text evidence="1">The sequence shown here is derived from an EMBL/GenBank/DDBJ whole genome shotgun (WGS) entry which is preliminary data.</text>
</comment>
<reference evidence="1 2" key="1">
    <citation type="submission" date="2020-08" db="EMBL/GenBank/DDBJ databases">
        <title>Genomic Encyclopedia of Type Strains, Phase IV (KMG-IV): sequencing the most valuable type-strain genomes for metagenomic binning, comparative biology and taxonomic classification.</title>
        <authorList>
            <person name="Goeker M."/>
        </authorList>
    </citation>
    <scope>NUCLEOTIDE SEQUENCE [LARGE SCALE GENOMIC DNA]</scope>
    <source>
        <strain evidence="1 2">DSM 29853</strain>
    </source>
</reference>
<dbReference type="EMBL" id="JACIEZ010000001">
    <property type="protein sequence ID" value="MBB4063266.1"/>
    <property type="molecule type" value="Genomic_DNA"/>
</dbReference>
<dbReference type="Proteomes" id="UP000528286">
    <property type="component" value="Unassembled WGS sequence"/>
</dbReference>
<name>A0A7W6J1W0_9HYPH</name>
<keyword evidence="2" id="KW-1185">Reference proteome</keyword>
<evidence type="ECO:0000313" key="2">
    <source>
        <dbReference type="Proteomes" id="UP000528286"/>
    </source>
</evidence>